<evidence type="ECO:0000313" key="9">
    <source>
        <dbReference type="Ensembl" id="ENSMMOP00000004395.1"/>
    </source>
</evidence>
<name>A0A3Q4AJN9_MOLML</name>
<dbReference type="Ensembl" id="ENSMMOT00000004473.1">
    <property type="protein sequence ID" value="ENSMMOP00000004395.1"/>
    <property type="gene ID" value="ENSMMOG00000003486.1"/>
</dbReference>
<evidence type="ECO:0000256" key="4">
    <source>
        <dbReference type="SAM" id="MobiDB-lite"/>
    </source>
</evidence>
<dbReference type="InterPro" id="IPR056747">
    <property type="entry name" value="VPS13-like_M"/>
</dbReference>
<proteinExistence type="inferred from homology"/>
<dbReference type="PANTHER" id="PTHR16166">
    <property type="entry name" value="VACUOLAR PROTEIN SORTING-ASSOCIATED PROTEIN VPS13"/>
    <property type="match status" value="1"/>
</dbReference>
<dbReference type="OMA" id="SGWRPIR"/>
<feature type="region of interest" description="Disordered" evidence="4">
    <location>
        <begin position="750"/>
        <end position="775"/>
    </location>
</feature>
<evidence type="ECO:0000259" key="5">
    <source>
        <dbReference type="Pfam" id="PF12624"/>
    </source>
</evidence>
<dbReference type="PANTHER" id="PTHR16166:SF125">
    <property type="entry name" value="INTERMEMBRANE LIPID TRANSFER PROTEIN VPS13C"/>
    <property type="match status" value="1"/>
</dbReference>
<dbReference type="Pfam" id="PF25037">
    <property type="entry name" value="VPS13_C"/>
    <property type="match status" value="1"/>
</dbReference>
<evidence type="ECO:0000256" key="2">
    <source>
        <dbReference type="ARBA" id="ARBA00022448"/>
    </source>
</evidence>
<evidence type="ECO:0000259" key="8">
    <source>
        <dbReference type="Pfam" id="PF25037"/>
    </source>
</evidence>
<dbReference type="InterPro" id="IPR056748">
    <property type="entry name" value="VPS13-like_C"/>
</dbReference>
<dbReference type="GO" id="GO:0006869">
    <property type="term" value="P:lipid transport"/>
    <property type="evidence" value="ECO:0007669"/>
    <property type="project" value="UniProtKB-KW"/>
</dbReference>
<feature type="domain" description="VPS13-like middle region" evidence="6">
    <location>
        <begin position="946"/>
        <end position="1151"/>
    </location>
</feature>
<dbReference type="Proteomes" id="UP000261620">
    <property type="component" value="Unplaced"/>
</dbReference>
<dbReference type="Pfam" id="PF12624">
    <property type="entry name" value="VPS13_N"/>
    <property type="match status" value="1"/>
</dbReference>
<dbReference type="GO" id="GO:0006623">
    <property type="term" value="P:protein targeting to vacuole"/>
    <property type="evidence" value="ECO:0007669"/>
    <property type="project" value="TreeGrafter"/>
</dbReference>
<organism evidence="9 10">
    <name type="scientific">Mola mola</name>
    <name type="common">Ocean sunfish</name>
    <name type="synonym">Tetraodon mola</name>
    <dbReference type="NCBI Taxonomy" id="94237"/>
    <lineage>
        <taxon>Eukaryota</taxon>
        <taxon>Metazoa</taxon>
        <taxon>Chordata</taxon>
        <taxon>Craniata</taxon>
        <taxon>Vertebrata</taxon>
        <taxon>Euteleostomi</taxon>
        <taxon>Actinopterygii</taxon>
        <taxon>Neopterygii</taxon>
        <taxon>Teleostei</taxon>
        <taxon>Neoteleostei</taxon>
        <taxon>Acanthomorphata</taxon>
        <taxon>Eupercaria</taxon>
        <taxon>Tetraodontiformes</taxon>
        <taxon>Molidae</taxon>
        <taxon>Mola</taxon>
    </lineage>
</organism>
<feature type="domain" description="Vacuolar protein sorting-associated protein 13 VPS13 adaptor binding" evidence="7">
    <location>
        <begin position="2030"/>
        <end position="2431"/>
    </location>
</feature>
<protein>
    <submittedName>
        <fullName evidence="9">Uncharacterized protein</fullName>
    </submittedName>
</protein>
<dbReference type="GO" id="GO:0007005">
    <property type="term" value="P:mitochondrion organization"/>
    <property type="evidence" value="ECO:0007669"/>
    <property type="project" value="TreeGrafter"/>
</dbReference>
<feature type="domain" description="Chorein N-terminal" evidence="5">
    <location>
        <begin position="2"/>
        <end position="758"/>
    </location>
</feature>
<sequence>MVFESMVSDLLNRFIGDYVENLDKSQLKIGIWGNIVLENLRVKENALSDFNVPFTVKAGQIKLTLKIPWKNLYNEAVVATLDGLYLLVVPGALKYDAAKEERYQQEAKHRDLQRIEEALQMAARKPEKLQEEKKDTFMEKLATQVIKNLQVKISSIHLRYEDDLSDPQRPLSMGVTLSELSLQTTDENWKLSILNEAAKIIYKLGSLECLCVYWNVNSPIFYKASWKHIFKPIFASAKMCINPNAELELKSPKASLHLEVQNISIEMTKPQYLTMVELLESIDYMVKNAPYRKFRPDVSVHISPNLWRYAFNSIMDVHIRRVSRMWSWSNIRQHRVNLKAYRTAYKTKDLEKGLDVFNITLARQQAQMEVIRSGQKVVGKKATGAQKQMGGGFFSSLFGRKAKKEEQKPDELDDLMTAEEKEKLYTAIGYSGSSHNLALPKQYVAVVVTFQLFRTSVTFREKFDVPEILKVQMIDLSTRISLRPGAQAFRVEAALQHWYVTGLQQQGAVPSLIASVGDSSSSLLSIVFELNPAETFADQLLRVHSQPIEIIYDALQLTMNSLADFFKTGKGVDLEVLTSATLSKLEEIKEKTATLSHIIETRKVLDLRIDLKPSYLLIPKSGFYSSMSDLIIIDSGSLQLKSVEQSGLSSSSSFSSLEEIMDRAYDRFSVELRGVQVLYSKSEGWKSAQLQGSSVQHILQPMDFTVQLAKCMVEKDARMPFKVSGELPLLHVKISDQKVHNVLDLVNSIPLPNMDSTPSDEDTSEKSTDEDQQRSAMEELTDLHFKFEIKEVLLELTRHVDQEKPVLSFSVCQMGAEGKRRSFDLSVTSYLRRVKLDYCDMPGRNHPLHLISSSDHQDSNLLKVEFNKADPSGPSFQTVFNSTEQMLKVEFSSLDFLLHTNALLSTINYLNSAMPSQLIAAFKGAKDAGVFSFRLFAVLGCIHVVVCDDHRSIADIRVQGINVSVLVQAKETEVFARLRDILVTDVDPRTIHKKAVSIMGEEVFSFKLSLFPGVTEGDEYSNTSKVDGKVTMRLGCIQIVYLHKFLIDLLMFVDNFQTAKKALSAATAQAAERAASSVRGFAQKSFRLSMDIKLKAPLIIIPQSSTSHNAVLMDLGLITVGNSFSLLQAEGFTLPAVVDKMEVKLTQLKLSVLLTLKKPKEQGESPFLVLQVSHLGIDTRVRKFEICATTYIKKITMKCLEFKSSGEPLCLISSSVESGAELLKVRYFKVTFTSLDLILHTEALLSAINFMSAVLSPGSISSPEKEIRPKTEDKIVFTRPTPLSPADSQVIDLKVIMTLGAFNVLVCDQSCNMADIKIQAISIVGDEVFSFTISLTPNATEGAGYADTSKTDGRVKLNVGCIQVVYLHKFIMSLLNNFQMAKEALSTATAQAAEKAASSVRSLAQKSFRLSMDIKLKAPLIIIPQSSISHNALVMDLGLIRVENSFSLLPIHGCPLPAVIDNMYIQLTQLKLSICVDQTSGQPTELLEPVNLHLKIKRNLSASWYKQMAAVEINGDLKPMKLQVELSQDDLKMLLRILTDNVGEAGSLQSTLPRQDGVQLQAAGEPPTDVFTSSADIGKPTVAIDEEEDDTLETIRFNFSIESLGLVLYSNDPKQHEENLRLGEFALHLLNTSGKIWTNGSMEITTVLTACTLDDLRMGMERVTSMLGHRDEDSSKAMIDVMFRQRARGRDLVAVLQKLYLCASVDFLMAVTEFFLQALAVVVDPEVVFVASLMKADAPALVASFQCDFTLQTEDDGSQNMKANIRELKVLACPFIRKPKDKAVTTQVLRPCSVTLEMKTQPHQPLSSSVTVEEVIIKQISPFILNTVMTITAAMTAKQRDEQDQETKVDSGALWSAMNMYGCNYWFLGVDQATEVTESFREQDRCNESQNFAAQMKNNPIQDKSPVHGDDFVILPEPRMAISICSKDTMNITVSQCSLNVFHNLAKALSEGAHIFDSSLKEKAPFTIRNCLGIPLIVQHSANLRLMGSSAQGKLHELSVDQSMDLEHSMFEPSSRGKLSALQRQESCLFNLTIPSGYSEISSIAVDKPGRRLYNIRGPVLQEAVSVLLQIDAAEGNKVITVRAPLQIKNHFSVPFTIMKYCPISTSLQIVGQADPEKEFHIALETYCQLFVRPAGCVAGQFGPSSTCVAWKEQVHRSSEVRSVLQCPATDSSLLPLMVSTVAVPDNLRHIASHGEEDWDPAYVIHLYPMATLRNLLPYTVCYMMEQSSADSYELQEGSTSDLLNARVSGEILSLVLTRYQGRNWHGHFRIEKDMPEFFTVCLTCDMDTNLTVDVSVHVMRTACFLTLSLFSPYWIINKTSRVLQYRAEDISFKHPADCRDIILFSFRKKNLFSKSKLRVSTSSWSDAFSLDTVGSYGCVRCPANNMDFLVGVSIQMSSFNLTRIITMSPFYNLINKSSYELEVGEVLSPTATRWHYMSSTECLPLWPDNTSGKLCLRVVGSEVSSKCFVFNREDSGTLLSLDRQFGGIIVDVNITDLSTVISFNDYYEGAAPALLLNHTPWVTISYRQKPGEARRFVWDDPASVRTLRWSCMEHSGQLDLMKDEVGQFSYDSLSQVHWVTFLDGRQRVLLFTEDVAVVTKARQAEELEQFQQEVKVSLQNLGLSLINNTSRQEITYIGITSGVVWEMKPKSRWKPFSQKTINLLEKTYQDQLCKRTEGGWVRLEPNLEQVNLSGATMMMRQPFSCPVRRNFLSGIQVEFKQSQHQRSLRAQLHWMQVDNQLPGAIFPIVFHPVPPPKSIALDSPKPFIDVSIITRFNQHSSVMQFYFMALVQEMAVKIDQDFLGAILALFTTTSDPQANKEKLRLIDKDLQLLQADLMEASLTDTSGLNFFEDFHISPIKLHLSLSLGSSGEDSTREVAAIQSLNLLLKSIGATLTDVDDIIFLAFFEVKYRFYRREKLMWAVIRHYTEQFLKQMYVLVLGLDVLGNPFGLIRGLSEGVEAFFYEPFQGAVQGPEEFAEGFVIGVRSLLGHTVGAAGMVSKITGSVGKGLAAITMDKEYQQKRREEMNRPPKDFGESLAKGGKGLLKQGVVGGVTGIVTKPVEAKKEGAAGFFKGIGKGLVGVVARPTGGIVDMASSTFQGIQVAESTEEVSKLRPVRLIKEDGIIRPYDMTESQGFDLFQIKQLEGEVFRDHCRYPGHRKTNIIVTNRVLSMKEIDFVGHFSKEWECLLENFSRPPAVSGSELKLFSEAAGGHIRRPDGAAAALHGKTEVTALPES</sequence>
<dbReference type="InterPro" id="IPR009543">
    <property type="entry name" value="VPS13_VAB"/>
</dbReference>
<feature type="domain" description="VPS13-like middle region" evidence="6">
    <location>
        <begin position="1722"/>
        <end position="1893"/>
    </location>
</feature>
<dbReference type="Pfam" id="PF25033">
    <property type="entry name" value="VPS13_M"/>
    <property type="match status" value="3"/>
</dbReference>
<feature type="domain" description="VPS13-like middle region" evidence="6">
    <location>
        <begin position="1314"/>
        <end position="1719"/>
    </location>
</feature>
<accession>A0A3Q4AJN9</accession>
<feature type="compositionally biased region" description="Basic and acidic residues" evidence="4">
    <location>
        <begin position="764"/>
        <end position="775"/>
    </location>
</feature>
<dbReference type="GO" id="GO:0045053">
    <property type="term" value="P:protein retention in Golgi apparatus"/>
    <property type="evidence" value="ECO:0007669"/>
    <property type="project" value="TreeGrafter"/>
</dbReference>
<dbReference type="InterPro" id="IPR026847">
    <property type="entry name" value="VPS13"/>
</dbReference>
<keyword evidence="2" id="KW-0813">Transport</keyword>
<evidence type="ECO:0000313" key="10">
    <source>
        <dbReference type="Proteomes" id="UP000261620"/>
    </source>
</evidence>
<keyword evidence="10" id="KW-1185">Reference proteome</keyword>
<dbReference type="InterPro" id="IPR026854">
    <property type="entry name" value="VPS13_N"/>
</dbReference>
<evidence type="ECO:0000259" key="7">
    <source>
        <dbReference type="Pfam" id="PF25036"/>
    </source>
</evidence>
<dbReference type="Pfam" id="PF25036">
    <property type="entry name" value="VPS13_VAB"/>
    <property type="match status" value="1"/>
</dbReference>
<evidence type="ECO:0000256" key="1">
    <source>
        <dbReference type="ARBA" id="ARBA00006545"/>
    </source>
</evidence>
<comment type="similarity">
    <text evidence="1">Belongs to the VPS13 family.</text>
</comment>
<dbReference type="STRING" id="94237.ENSMMOP00000004395"/>
<feature type="domain" description="Intermembrane lipid transfer protein VPS13-like C-terminal" evidence="8">
    <location>
        <begin position="3115"/>
        <end position="3210"/>
    </location>
</feature>
<keyword evidence="3" id="KW-0445">Lipid transport</keyword>
<reference evidence="9" key="1">
    <citation type="submission" date="2025-08" db="UniProtKB">
        <authorList>
            <consortium name="Ensembl"/>
        </authorList>
    </citation>
    <scope>IDENTIFICATION</scope>
</reference>
<evidence type="ECO:0000259" key="6">
    <source>
        <dbReference type="Pfam" id="PF25033"/>
    </source>
</evidence>
<reference evidence="9" key="2">
    <citation type="submission" date="2025-09" db="UniProtKB">
        <authorList>
            <consortium name="Ensembl"/>
        </authorList>
    </citation>
    <scope>IDENTIFICATION</scope>
</reference>
<evidence type="ECO:0000256" key="3">
    <source>
        <dbReference type="ARBA" id="ARBA00023055"/>
    </source>
</evidence>